<gene>
    <name evidence="1" type="ORF">MTR67_026076</name>
</gene>
<dbReference type="EMBL" id="CP133617">
    <property type="protein sequence ID" value="WMV32691.1"/>
    <property type="molecule type" value="Genomic_DNA"/>
</dbReference>
<protein>
    <submittedName>
        <fullName evidence="1">Uncharacterized protein</fullName>
    </submittedName>
</protein>
<evidence type="ECO:0000313" key="1">
    <source>
        <dbReference type="EMBL" id="WMV32691.1"/>
    </source>
</evidence>
<reference evidence="1" key="1">
    <citation type="submission" date="2023-08" db="EMBL/GenBank/DDBJ databases">
        <title>A de novo genome assembly of Solanum verrucosum Schlechtendal, a Mexican diploid species geographically isolated from the other diploid A-genome species in potato relatives.</title>
        <authorList>
            <person name="Hosaka K."/>
        </authorList>
    </citation>
    <scope>NUCLEOTIDE SEQUENCE</scope>
    <source>
        <tissue evidence="1">Young leaves</tissue>
    </source>
</reference>
<evidence type="ECO:0000313" key="2">
    <source>
        <dbReference type="Proteomes" id="UP001234989"/>
    </source>
</evidence>
<proteinExistence type="predicted"/>
<accession>A0AAF0TU44</accession>
<keyword evidence="2" id="KW-1185">Reference proteome</keyword>
<sequence length="33" mass="3658">MATIIVLVYTPLNLFLLGGVDLPKSGVRWVKFP</sequence>
<dbReference type="Proteomes" id="UP001234989">
    <property type="component" value="Chromosome 6"/>
</dbReference>
<name>A0AAF0TU44_SOLVR</name>
<dbReference type="AlphaFoldDB" id="A0AAF0TU44"/>
<organism evidence="1 2">
    <name type="scientific">Solanum verrucosum</name>
    <dbReference type="NCBI Taxonomy" id="315347"/>
    <lineage>
        <taxon>Eukaryota</taxon>
        <taxon>Viridiplantae</taxon>
        <taxon>Streptophyta</taxon>
        <taxon>Embryophyta</taxon>
        <taxon>Tracheophyta</taxon>
        <taxon>Spermatophyta</taxon>
        <taxon>Magnoliopsida</taxon>
        <taxon>eudicotyledons</taxon>
        <taxon>Gunneridae</taxon>
        <taxon>Pentapetalae</taxon>
        <taxon>asterids</taxon>
        <taxon>lamiids</taxon>
        <taxon>Solanales</taxon>
        <taxon>Solanaceae</taxon>
        <taxon>Solanoideae</taxon>
        <taxon>Solaneae</taxon>
        <taxon>Solanum</taxon>
    </lineage>
</organism>